<dbReference type="PROSITE" id="PS51987">
    <property type="entry name" value="GS_CATALYTIC"/>
    <property type="match status" value="1"/>
</dbReference>
<dbReference type="PANTHER" id="PTHR43383">
    <property type="entry name" value="NODULIN 6"/>
    <property type="match status" value="1"/>
</dbReference>
<dbReference type="SUPFAM" id="SSF51556">
    <property type="entry name" value="Metallo-dependent hydrolases"/>
    <property type="match status" value="1"/>
</dbReference>
<proteinExistence type="inferred from homology"/>
<evidence type="ECO:0000313" key="4">
    <source>
        <dbReference type="EMBL" id="KAK3392087.1"/>
    </source>
</evidence>
<dbReference type="InterPro" id="IPR006680">
    <property type="entry name" value="Amidohydro-rel"/>
</dbReference>
<dbReference type="PANTHER" id="PTHR43383:SF2">
    <property type="entry name" value="AMIDOHYDROLASE 2 FAMILY PROTEIN"/>
    <property type="match status" value="1"/>
</dbReference>
<dbReference type="SMART" id="SM01230">
    <property type="entry name" value="Gln-synt_C"/>
    <property type="match status" value="1"/>
</dbReference>
<dbReference type="FunFam" id="3.30.590.10:FF:000013">
    <property type="entry name" value="Related to fluG protein"/>
    <property type="match status" value="1"/>
</dbReference>
<dbReference type="Gene3D" id="3.20.20.140">
    <property type="entry name" value="Metal-dependent hydrolases"/>
    <property type="match status" value="1"/>
</dbReference>
<dbReference type="Pfam" id="PF00120">
    <property type="entry name" value="Gln-synt_C"/>
    <property type="match status" value="1"/>
</dbReference>
<name>A0AAE0P2P6_SORBR</name>
<dbReference type="GO" id="GO:0004356">
    <property type="term" value="F:glutamine synthetase activity"/>
    <property type="evidence" value="ECO:0007669"/>
    <property type="project" value="InterPro"/>
</dbReference>
<reference evidence="4" key="1">
    <citation type="journal article" date="2023" name="Mol. Phylogenet. Evol.">
        <title>Genome-scale phylogeny and comparative genomics of the fungal order Sordariales.</title>
        <authorList>
            <person name="Hensen N."/>
            <person name="Bonometti L."/>
            <person name="Westerberg I."/>
            <person name="Brannstrom I.O."/>
            <person name="Guillou S."/>
            <person name="Cros-Aarteil S."/>
            <person name="Calhoun S."/>
            <person name="Haridas S."/>
            <person name="Kuo A."/>
            <person name="Mondo S."/>
            <person name="Pangilinan J."/>
            <person name="Riley R."/>
            <person name="LaButti K."/>
            <person name="Andreopoulos B."/>
            <person name="Lipzen A."/>
            <person name="Chen C."/>
            <person name="Yan M."/>
            <person name="Daum C."/>
            <person name="Ng V."/>
            <person name="Clum A."/>
            <person name="Steindorff A."/>
            <person name="Ohm R.A."/>
            <person name="Martin F."/>
            <person name="Silar P."/>
            <person name="Natvig D.O."/>
            <person name="Lalanne C."/>
            <person name="Gautier V."/>
            <person name="Ament-Velasquez S.L."/>
            <person name="Kruys A."/>
            <person name="Hutchinson M.I."/>
            <person name="Powell A.J."/>
            <person name="Barry K."/>
            <person name="Miller A.N."/>
            <person name="Grigoriev I.V."/>
            <person name="Debuchy R."/>
            <person name="Gladieux P."/>
            <person name="Hiltunen Thoren M."/>
            <person name="Johannesson H."/>
        </authorList>
    </citation>
    <scope>NUCLEOTIDE SEQUENCE</scope>
    <source>
        <strain evidence="4">FGSC 1904</strain>
    </source>
</reference>
<protein>
    <recommendedName>
        <fullName evidence="3">GS catalytic domain-containing protein</fullName>
    </recommendedName>
</protein>
<sequence length="901" mass="101298">MNTAWVGARSSATPAHLEALARAIRNTPIIDNHAHPLLKLEALSKHPLLSITSEAHNGDAVHSAIHSLPHLRAVRQLSELLKCNNTWEAVVAAIEQKRIDFPLEWTAQCLEGIETLLLDDGLDNEDDAQDMVWHNDYTRTECKRIVRVEKVAADIIKKIGKTYDASPKTGNDVLNDAYDDWIAAFDTIINEAIDDPDVVAFKSVICYRTGLDITSTVNEVEARSAFAEIIANFALLDFTKLQENTLNDLVVHRTAMLIRDCPSKLKKPIQFHTGLGDNDITLSKSSPAHLQDFIRAYPTVPIVLLHAGYPFMREVGYLASVYEHVYADIGEVFPCISEDGQEQVLRQILELCPWSKILWSTDGHWFPETYLLAVTQMREVFTTVLSNYVRKGHIGYKAAIELVRDMLFRNSNKLYHLDIEFVELDEEPGAEIGPYASDLELFQYYLKDHPAPDFVRICWNDYTALPRMRMVPFRKFMSLFDQDKPTDISIPTAVFGLIQNDRLVPTIAPTGEYRLHPDFSSLRPGPTEGHVSMYGEFREKNGAPVALCPRSLLQKAVDLGAENGLSFLLGFEIEFLLLERVEGAESSATISLNSLNPFKHRPSASEASGRFSTLTTDGHAWSVSRYFADPKVSKLLRDMVHALDSMGIYVEQLHAESATGQFELVLPPYPPIQAVDTLLHTRDVMFALATAAGYKITLHPKPFSTACGTASHTHMSISSPTIGDKPETYEPFYAGILKHLRAITAFTYSNPASFERLKDGAWAGGRWVTWGTQNRETPLRKIEGSHWEFKAMDGLANPYFAMAAVLLSGIHGFMDGEKLTWGDCEIDPAKLTENDRAELGVKEMLPASVEEALTALRGDEEFVEFLGREVVERYCDVKEFEMEFLEGMGEEERREWVMERY</sequence>
<evidence type="ECO:0000313" key="5">
    <source>
        <dbReference type="Proteomes" id="UP001281003"/>
    </source>
</evidence>
<gene>
    <name evidence="4" type="ORF">B0T20DRAFT_73467</name>
</gene>
<dbReference type="Proteomes" id="UP001281003">
    <property type="component" value="Unassembled WGS sequence"/>
</dbReference>
<dbReference type="GO" id="GO:0016787">
    <property type="term" value="F:hydrolase activity"/>
    <property type="evidence" value="ECO:0007669"/>
    <property type="project" value="InterPro"/>
</dbReference>
<feature type="domain" description="GS catalytic" evidence="3">
    <location>
        <begin position="549"/>
        <end position="901"/>
    </location>
</feature>
<evidence type="ECO:0000256" key="1">
    <source>
        <dbReference type="PROSITE-ProRule" id="PRU01331"/>
    </source>
</evidence>
<reference evidence="4" key="2">
    <citation type="submission" date="2023-07" db="EMBL/GenBank/DDBJ databases">
        <authorList>
            <consortium name="Lawrence Berkeley National Laboratory"/>
            <person name="Haridas S."/>
            <person name="Hensen N."/>
            <person name="Bonometti L."/>
            <person name="Westerberg I."/>
            <person name="Brannstrom I.O."/>
            <person name="Guillou S."/>
            <person name="Cros-Aarteil S."/>
            <person name="Calhoun S."/>
            <person name="Kuo A."/>
            <person name="Mondo S."/>
            <person name="Pangilinan J."/>
            <person name="Riley R."/>
            <person name="LaButti K."/>
            <person name="Andreopoulos B."/>
            <person name="Lipzen A."/>
            <person name="Chen C."/>
            <person name="Yanf M."/>
            <person name="Daum C."/>
            <person name="Ng V."/>
            <person name="Clum A."/>
            <person name="Steindorff A."/>
            <person name="Ohm R."/>
            <person name="Martin F."/>
            <person name="Silar P."/>
            <person name="Natvig D."/>
            <person name="Lalanne C."/>
            <person name="Gautier V."/>
            <person name="Ament-velasquez S.L."/>
            <person name="Kruys A."/>
            <person name="Hutchinson M.I."/>
            <person name="Powell A.J."/>
            <person name="Barry K."/>
            <person name="Miller A.N."/>
            <person name="Grigoriev I.V."/>
            <person name="Debuchy R."/>
            <person name="Gladieux P."/>
            <person name="Thoren M.H."/>
            <person name="Johannesson H."/>
        </authorList>
    </citation>
    <scope>NUCLEOTIDE SEQUENCE</scope>
    <source>
        <strain evidence="4">FGSC 1904</strain>
    </source>
</reference>
<comment type="caution">
    <text evidence="4">The sequence shown here is derived from an EMBL/GenBank/DDBJ whole genome shotgun (WGS) entry which is preliminary data.</text>
</comment>
<dbReference type="AlphaFoldDB" id="A0AAE0P2P6"/>
<dbReference type="Pfam" id="PF04909">
    <property type="entry name" value="Amidohydro_2"/>
    <property type="match status" value="1"/>
</dbReference>
<dbReference type="EMBL" id="JAUTDP010000012">
    <property type="protein sequence ID" value="KAK3392087.1"/>
    <property type="molecule type" value="Genomic_DNA"/>
</dbReference>
<dbReference type="Gene3D" id="3.30.590.10">
    <property type="entry name" value="Glutamine synthetase/guanido kinase, catalytic domain"/>
    <property type="match status" value="1"/>
</dbReference>
<dbReference type="InterPro" id="IPR032466">
    <property type="entry name" value="Metal_Hydrolase"/>
</dbReference>
<dbReference type="FunFam" id="3.20.20.140:FF:000074">
    <property type="entry name" value="Extracellular developmental signal biosynthesis protein FluG"/>
    <property type="match status" value="1"/>
</dbReference>
<dbReference type="SUPFAM" id="SSF55931">
    <property type="entry name" value="Glutamine synthetase/guanido kinase"/>
    <property type="match status" value="1"/>
</dbReference>
<accession>A0AAE0P2P6</accession>
<keyword evidence="5" id="KW-1185">Reference proteome</keyword>
<dbReference type="InterPro" id="IPR008146">
    <property type="entry name" value="Gln_synth_cat_dom"/>
</dbReference>
<organism evidence="4 5">
    <name type="scientific">Sordaria brevicollis</name>
    <dbReference type="NCBI Taxonomy" id="83679"/>
    <lineage>
        <taxon>Eukaryota</taxon>
        <taxon>Fungi</taxon>
        <taxon>Dikarya</taxon>
        <taxon>Ascomycota</taxon>
        <taxon>Pezizomycotina</taxon>
        <taxon>Sordariomycetes</taxon>
        <taxon>Sordariomycetidae</taxon>
        <taxon>Sordariales</taxon>
        <taxon>Sordariaceae</taxon>
        <taxon>Sordaria</taxon>
    </lineage>
</organism>
<evidence type="ECO:0000256" key="2">
    <source>
        <dbReference type="RuleBase" id="RU000384"/>
    </source>
</evidence>
<comment type="similarity">
    <text evidence="1 2">Belongs to the glutamine synthetase family.</text>
</comment>
<dbReference type="InterPro" id="IPR014746">
    <property type="entry name" value="Gln_synth/guanido_kin_cat_dom"/>
</dbReference>
<evidence type="ECO:0000259" key="3">
    <source>
        <dbReference type="PROSITE" id="PS51987"/>
    </source>
</evidence>